<dbReference type="PANTHER" id="PTHR46470">
    <property type="entry name" value="N-ACYLNEURAMINATE-9-PHOSPHATASE"/>
    <property type="match status" value="1"/>
</dbReference>
<dbReference type="AlphaFoldDB" id="A0A3B0R367"/>
<gene>
    <name evidence="5" type="ORF">MNBD_BACTEROID02-733</name>
</gene>
<dbReference type="SUPFAM" id="SSF56784">
    <property type="entry name" value="HAD-like"/>
    <property type="match status" value="1"/>
</dbReference>
<dbReference type="GO" id="GO:0046872">
    <property type="term" value="F:metal ion binding"/>
    <property type="evidence" value="ECO:0007669"/>
    <property type="project" value="UniProtKB-KW"/>
</dbReference>
<dbReference type="EMBL" id="UOEB01000293">
    <property type="protein sequence ID" value="VAV86117.1"/>
    <property type="molecule type" value="Genomic_DNA"/>
</dbReference>
<keyword evidence="2" id="KW-0479">Metal-binding</keyword>
<accession>A0A3B0R367</accession>
<dbReference type="NCBIfam" id="TIGR01549">
    <property type="entry name" value="HAD-SF-IA-v1"/>
    <property type="match status" value="1"/>
</dbReference>
<dbReference type="Gene3D" id="3.40.50.1000">
    <property type="entry name" value="HAD superfamily/HAD-like"/>
    <property type="match status" value="1"/>
</dbReference>
<keyword evidence="3 5" id="KW-0378">Hydrolase</keyword>
<name>A0A3B0R367_9ZZZZ</name>
<evidence type="ECO:0000256" key="2">
    <source>
        <dbReference type="ARBA" id="ARBA00022723"/>
    </source>
</evidence>
<dbReference type="Gene3D" id="1.10.150.520">
    <property type="match status" value="1"/>
</dbReference>
<protein>
    <submittedName>
        <fullName evidence="5">FMN hydrolase 5-Amino-6-(5'-phosphoribitylamino)uracil phosphatase</fullName>
        <ecNumber evidence="5">3.1.3.-</ecNumber>
    </submittedName>
</protein>
<evidence type="ECO:0000256" key="4">
    <source>
        <dbReference type="ARBA" id="ARBA00022842"/>
    </source>
</evidence>
<dbReference type="PANTHER" id="PTHR46470:SF2">
    <property type="entry name" value="GLYCERALDEHYDE 3-PHOSPHATE PHOSPHATASE"/>
    <property type="match status" value="1"/>
</dbReference>
<proteinExistence type="predicted"/>
<comment type="cofactor">
    <cofactor evidence="1">
        <name>Mg(2+)</name>
        <dbReference type="ChEBI" id="CHEBI:18420"/>
    </cofactor>
</comment>
<dbReference type="InterPro" id="IPR036412">
    <property type="entry name" value="HAD-like_sf"/>
</dbReference>
<dbReference type="InterPro" id="IPR006439">
    <property type="entry name" value="HAD-SF_hydro_IA"/>
</dbReference>
<sequence length="228" mass="26562">MSKVVVVFDLDDTLYYEIDFLKSAYLEIANSIAELEGIELTTEKIFEEMIESFENKENVFQRLIDKYKKINFTVKDLINKYRSHSPSISLSIDTVYILNYLKDNNIEMGIITDGRSEQQHSKIKALGLDKYIKYIIVSEEIGSEKPNLENYQSIEDKFKGEDTEFYYVGDNLQKDFVTPNKLGWFTVCLKDKGYNIHSQKTKVPIEYKPAFTIKSMYCLKDIVLGDKD</sequence>
<keyword evidence="4" id="KW-0460">Magnesium</keyword>
<dbReference type="InterPro" id="IPR041492">
    <property type="entry name" value="HAD_2"/>
</dbReference>
<dbReference type="EC" id="3.1.3.-" evidence="5"/>
<reference evidence="5" key="1">
    <citation type="submission" date="2018-06" db="EMBL/GenBank/DDBJ databases">
        <authorList>
            <person name="Zhirakovskaya E."/>
        </authorList>
    </citation>
    <scope>NUCLEOTIDE SEQUENCE</scope>
</reference>
<dbReference type="InterPro" id="IPR023214">
    <property type="entry name" value="HAD_sf"/>
</dbReference>
<dbReference type="InterPro" id="IPR051400">
    <property type="entry name" value="HAD-like_hydrolase"/>
</dbReference>
<dbReference type="SFLD" id="SFLDG01129">
    <property type="entry name" value="C1.5:_HAD__Beta-PGM__Phosphata"/>
    <property type="match status" value="1"/>
</dbReference>
<evidence type="ECO:0000256" key="1">
    <source>
        <dbReference type="ARBA" id="ARBA00001946"/>
    </source>
</evidence>
<evidence type="ECO:0000313" key="5">
    <source>
        <dbReference type="EMBL" id="VAV86117.1"/>
    </source>
</evidence>
<dbReference type="SFLD" id="SFLDS00003">
    <property type="entry name" value="Haloacid_Dehalogenase"/>
    <property type="match status" value="1"/>
</dbReference>
<organism evidence="5">
    <name type="scientific">hydrothermal vent metagenome</name>
    <dbReference type="NCBI Taxonomy" id="652676"/>
    <lineage>
        <taxon>unclassified sequences</taxon>
        <taxon>metagenomes</taxon>
        <taxon>ecological metagenomes</taxon>
    </lineage>
</organism>
<dbReference type="GO" id="GO:0044281">
    <property type="term" value="P:small molecule metabolic process"/>
    <property type="evidence" value="ECO:0007669"/>
    <property type="project" value="UniProtKB-ARBA"/>
</dbReference>
<dbReference type="GO" id="GO:0016791">
    <property type="term" value="F:phosphatase activity"/>
    <property type="evidence" value="ECO:0007669"/>
    <property type="project" value="TreeGrafter"/>
</dbReference>
<dbReference type="Pfam" id="PF13419">
    <property type="entry name" value="HAD_2"/>
    <property type="match status" value="1"/>
</dbReference>
<evidence type="ECO:0000256" key="3">
    <source>
        <dbReference type="ARBA" id="ARBA00022801"/>
    </source>
</evidence>